<dbReference type="GO" id="GO:0004113">
    <property type="term" value="F:2',3'-cyclic-nucleotide 3'-phosphodiesterase activity"/>
    <property type="evidence" value="ECO:0007669"/>
    <property type="project" value="InterPro"/>
</dbReference>
<dbReference type="GeneID" id="39420790"/>
<accession>A0A484ICI9</accession>
<comment type="catalytic activity">
    <reaction evidence="2">
        <text>a 3'-end 2',3'-cyclophospho-ribonucleotide-RNA + H2O = a 3'-end 2'-phospho-ribonucleotide-RNA + H(+)</text>
        <dbReference type="Rhea" id="RHEA:11828"/>
        <dbReference type="Rhea" id="RHEA-COMP:10464"/>
        <dbReference type="Rhea" id="RHEA-COMP:17353"/>
        <dbReference type="ChEBI" id="CHEBI:15377"/>
        <dbReference type="ChEBI" id="CHEBI:15378"/>
        <dbReference type="ChEBI" id="CHEBI:83064"/>
        <dbReference type="ChEBI" id="CHEBI:173113"/>
        <dbReference type="EC" id="3.1.4.58"/>
    </reaction>
</comment>
<dbReference type="EC" id="3.1.4.58" evidence="2"/>
<dbReference type="SUPFAM" id="SSF55144">
    <property type="entry name" value="LigT-like"/>
    <property type="match status" value="1"/>
</dbReference>
<feature type="domain" description="Phosphoesterase HXTX" evidence="3">
    <location>
        <begin position="28"/>
        <end position="91"/>
    </location>
</feature>
<dbReference type="EMBL" id="LR216287">
    <property type="protein sequence ID" value="VFJ13755.1"/>
    <property type="molecule type" value="Genomic_DNA"/>
</dbReference>
<dbReference type="HAMAP" id="MF_01940">
    <property type="entry name" value="RNA_CPDase"/>
    <property type="match status" value="1"/>
</dbReference>
<protein>
    <recommendedName>
        <fullName evidence="2">RNA 2',3'-cyclic phosphodiesterase</fullName>
        <shortName evidence="2">RNA 2',3'-CPDase</shortName>
        <ecNumber evidence="2">3.1.4.58</ecNumber>
    </recommendedName>
</protein>
<comment type="function">
    <text evidence="2">Hydrolyzes RNA 2',3'-cyclic phosphodiester to an RNA 2'-phosphomonoester.</text>
</comment>
<proteinExistence type="inferred from homology"/>
<evidence type="ECO:0000256" key="2">
    <source>
        <dbReference type="HAMAP-Rule" id="MF_01940"/>
    </source>
</evidence>
<dbReference type="InterPro" id="IPR009097">
    <property type="entry name" value="Cyclic_Pdiesterase"/>
</dbReference>
<sequence>MRTFIAIDILGVEKIVHYQNMILKQSESDKFSMRPIAKGNLHLTLKFLGEISDSEIKKIAENLRNLKFEPFEIRFTNAGCFPNLSNPRVIWLGLDKQSTDKLNILYDTITKLLDGINEFENKSQNNLSNKKTDFVPHLTIFRPKHQFNTLGSFNPNLLNVSHMEEVKHVKLKKSVLAPQGSIYSDLLTINAV</sequence>
<dbReference type="NCBIfam" id="TIGR02258">
    <property type="entry name" value="2_5_ligase"/>
    <property type="match status" value="1"/>
</dbReference>
<evidence type="ECO:0000256" key="1">
    <source>
        <dbReference type="ARBA" id="ARBA00022801"/>
    </source>
</evidence>
<feature type="short sequence motif" description="HXTX 2" evidence="2">
    <location>
        <begin position="137"/>
        <end position="140"/>
    </location>
</feature>
<evidence type="ECO:0000313" key="4">
    <source>
        <dbReference type="EMBL" id="VFJ13755.1"/>
    </source>
</evidence>
<reference evidence="4 5" key="1">
    <citation type="submission" date="2019-02" db="EMBL/GenBank/DDBJ databases">
        <authorList>
            <person name="Lehtovirta-Morley E L."/>
        </authorList>
    </citation>
    <scope>NUCLEOTIDE SEQUENCE [LARGE SCALE GENOMIC DNA]</scope>
    <source>
        <strain evidence="4">NFRAN1</strain>
    </source>
</reference>
<dbReference type="KEGG" id="nfn:NFRAN_1433"/>
<dbReference type="RefSeq" id="WP_134483768.1">
    <property type="nucleotide sequence ID" value="NZ_LR216287.1"/>
</dbReference>
<dbReference type="PANTHER" id="PTHR35561">
    <property type="entry name" value="RNA 2',3'-CYCLIC PHOSPHODIESTERASE"/>
    <property type="match status" value="1"/>
</dbReference>
<keyword evidence="1 2" id="KW-0378">Hydrolase</keyword>
<dbReference type="Gene3D" id="3.90.1140.10">
    <property type="entry name" value="Cyclic phosphodiesterase"/>
    <property type="match status" value="1"/>
</dbReference>
<dbReference type="InterPro" id="IPR004175">
    <property type="entry name" value="RNA_CPDase"/>
</dbReference>
<dbReference type="PANTHER" id="PTHR35561:SF1">
    <property type="entry name" value="RNA 2',3'-CYCLIC PHOSPHODIESTERASE"/>
    <property type="match status" value="1"/>
</dbReference>
<feature type="active site" description="Proton acceptor" evidence="2">
    <location>
        <position position="137"/>
    </location>
</feature>
<dbReference type="OrthoDB" id="44091at2157"/>
<dbReference type="AlphaFoldDB" id="A0A484ICI9"/>
<dbReference type="GO" id="GO:0008664">
    <property type="term" value="F:RNA 2',3'-cyclic 3'-phosphodiesterase activity"/>
    <property type="evidence" value="ECO:0007669"/>
    <property type="project" value="UniProtKB-EC"/>
</dbReference>
<evidence type="ECO:0000259" key="3">
    <source>
        <dbReference type="Pfam" id="PF02834"/>
    </source>
</evidence>
<dbReference type="Pfam" id="PF02834">
    <property type="entry name" value="LigT_PEase"/>
    <property type="match status" value="1"/>
</dbReference>
<feature type="short sequence motif" description="HXTX 1" evidence="2">
    <location>
        <begin position="42"/>
        <end position="45"/>
    </location>
</feature>
<evidence type="ECO:0000313" key="5">
    <source>
        <dbReference type="Proteomes" id="UP000294299"/>
    </source>
</evidence>
<organism evidence="4 5">
    <name type="scientific">Candidatus Nitrosocosmicus franklandianus</name>
    <dbReference type="NCBI Taxonomy" id="1798806"/>
    <lineage>
        <taxon>Archaea</taxon>
        <taxon>Nitrososphaerota</taxon>
        <taxon>Nitrososphaeria</taxon>
        <taxon>Nitrososphaerales</taxon>
        <taxon>Nitrososphaeraceae</taxon>
        <taxon>Candidatus Nitrosocosmicus</taxon>
    </lineage>
</organism>
<feature type="active site" description="Proton donor" evidence="2">
    <location>
        <position position="42"/>
    </location>
</feature>
<gene>
    <name evidence="4" type="ORF">NFRAN_1433</name>
</gene>
<dbReference type="InterPro" id="IPR014051">
    <property type="entry name" value="Phosphoesterase_HXTX"/>
</dbReference>
<comment type="similarity">
    <text evidence="2">Belongs to the 2H phosphoesterase superfamily. ThpR family.</text>
</comment>
<name>A0A484ICI9_9ARCH</name>
<keyword evidence="5" id="KW-1185">Reference proteome</keyword>
<dbReference type="Proteomes" id="UP000294299">
    <property type="component" value="Chromosome NFRAN"/>
</dbReference>